<proteinExistence type="inferred from homology"/>
<dbReference type="InterPro" id="IPR013538">
    <property type="entry name" value="ASHA1/2-like_C"/>
</dbReference>
<name>A0A846TNJ9_9MICC</name>
<gene>
    <name evidence="3" type="ORF">GTW58_00065</name>
</gene>
<comment type="caution">
    <text evidence="3">The sequence shown here is derived from an EMBL/GenBank/DDBJ whole genome shotgun (WGS) entry which is preliminary data.</text>
</comment>
<keyword evidence="4" id="KW-1185">Reference proteome</keyword>
<sequence length="190" mass="20262">MNADQTLEPAPAQTHVLAAVQAHDALPETRLLDGEPSTVVALSRVLACTPERAWELLTTPEGLAAWSPCVPDRPLDSLGPALLKENPEDDAVDGTVEVAESPARLVQRWGPEHLDWRLAPMDQGTQLDPVMHCISDEMAAACGAGWHVCLAVLEVLARGENAERVVGYDAFAYGWEGMNASYGAALGQSA</sequence>
<protein>
    <recommendedName>
        <fullName evidence="2">Activator of Hsp90 ATPase homologue 1/2-like C-terminal domain-containing protein</fullName>
    </recommendedName>
</protein>
<dbReference type="Proteomes" id="UP000521379">
    <property type="component" value="Unassembled WGS sequence"/>
</dbReference>
<dbReference type="Gene3D" id="3.30.530.20">
    <property type="match status" value="1"/>
</dbReference>
<organism evidence="3 4">
    <name type="scientific">Kocuria subflava</name>
    <dbReference type="NCBI Taxonomy" id="1736139"/>
    <lineage>
        <taxon>Bacteria</taxon>
        <taxon>Bacillati</taxon>
        <taxon>Actinomycetota</taxon>
        <taxon>Actinomycetes</taxon>
        <taxon>Micrococcales</taxon>
        <taxon>Micrococcaceae</taxon>
        <taxon>Kocuria</taxon>
    </lineage>
</organism>
<dbReference type="EMBL" id="JAAVUN010000001">
    <property type="protein sequence ID" value="NKE08369.1"/>
    <property type="molecule type" value="Genomic_DNA"/>
</dbReference>
<dbReference type="Pfam" id="PF08327">
    <property type="entry name" value="AHSA1"/>
    <property type="match status" value="1"/>
</dbReference>
<evidence type="ECO:0000259" key="2">
    <source>
        <dbReference type="Pfam" id="PF08327"/>
    </source>
</evidence>
<reference evidence="3 4" key="1">
    <citation type="submission" date="2020-02" db="EMBL/GenBank/DDBJ databases">
        <authorList>
            <person name="Sun Q."/>
        </authorList>
    </citation>
    <scope>NUCLEOTIDE SEQUENCE [LARGE SCALE GENOMIC DNA]</scope>
    <source>
        <strain evidence="3 4">YIM 13062</strain>
    </source>
</reference>
<comment type="similarity">
    <text evidence="1">Belongs to the AHA1 family.</text>
</comment>
<dbReference type="RefSeq" id="WP_157980452.1">
    <property type="nucleotide sequence ID" value="NZ_JAAVUN010000001.1"/>
</dbReference>
<evidence type="ECO:0000313" key="3">
    <source>
        <dbReference type="EMBL" id="NKE08369.1"/>
    </source>
</evidence>
<evidence type="ECO:0000256" key="1">
    <source>
        <dbReference type="ARBA" id="ARBA00006817"/>
    </source>
</evidence>
<evidence type="ECO:0000313" key="4">
    <source>
        <dbReference type="Proteomes" id="UP000521379"/>
    </source>
</evidence>
<dbReference type="InterPro" id="IPR023393">
    <property type="entry name" value="START-like_dom_sf"/>
</dbReference>
<feature type="domain" description="Activator of Hsp90 ATPase homologue 1/2-like C-terminal" evidence="2">
    <location>
        <begin position="48"/>
        <end position="156"/>
    </location>
</feature>
<dbReference type="SUPFAM" id="SSF55961">
    <property type="entry name" value="Bet v1-like"/>
    <property type="match status" value="1"/>
</dbReference>
<accession>A0A846TNJ9</accession>
<dbReference type="AlphaFoldDB" id="A0A846TNJ9"/>